<proteinExistence type="predicted"/>
<keyword evidence="2" id="KW-1185">Reference proteome</keyword>
<dbReference type="PANTHER" id="PTHR35043">
    <property type="entry name" value="TRANSCRIPTION FACTOR DOMAIN-CONTAINING PROTEIN"/>
    <property type="match status" value="1"/>
</dbReference>
<dbReference type="Proteomes" id="UP000076532">
    <property type="component" value="Unassembled WGS sequence"/>
</dbReference>
<evidence type="ECO:0000313" key="2">
    <source>
        <dbReference type="Proteomes" id="UP000076532"/>
    </source>
</evidence>
<name>A0A166B6R2_9AGAM</name>
<dbReference type="EMBL" id="KV417649">
    <property type="protein sequence ID" value="KZP12334.1"/>
    <property type="molecule type" value="Genomic_DNA"/>
</dbReference>
<dbReference type="PANTHER" id="PTHR35043:SF7">
    <property type="entry name" value="TRANSCRIPTION FACTOR DOMAIN-CONTAINING PROTEIN"/>
    <property type="match status" value="1"/>
</dbReference>
<evidence type="ECO:0000313" key="1">
    <source>
        <dbReference type="EMBL" id="KZP12334.1"/>
    </source>
</evidence>
<organism evidence="1 2">
    <name type="scientific">Athelia psychrophila</name>
    <dbReference type="NCBI Taxonomy" id="1759441"/>
    <lineage>
        <taxon>Eukaryota</taxon>
        <taxon>Fungi</taxon>
        <taxon>Dikarya</taxon>
        <taxon>Basidiomycota</taxon>
        <taxon>Agaricomycotina</taxon>
        <taxon>Agaricomycetes</taxon>
        <taxon>Agaricomycetidae</taxon>
        <taxon>Atheliales</taxon>
        <taxon>Atheliaceae</taxon>
        <taxon>Athelia</taxon>
    </lineage>
</organism>
<reference evidence="1 2" key="1">
    <citation type="journal article" date="2016" name="Mol. Biol. Evol.">
        <title>Comparative Genomics of Early-Diverging Mushroom-Forming Fungi Provides Insights into the Origins of Lignocellulose Decay Capabilities.</title>
        <authorList>
            <person name="Nagy L.G."/>
            <person name="Riley R."/>
            <person name="Tritt A."/>
            <person name="Adam C."/>
            <person name="Daum C."/>
            <person name="Floudas D."/>
            <person name="Sun H."/>
            <person name="Yadav J.S."/>
            <person name="Pangilinan J."/>
            <person name="Larsson K.H."/>
            <person name="Matsuura K."/>
            <person name="Barry K."/>
            <person name="Labutti K."/>
            <person name="Kuo R."/>
            <person name="Ohm R.A."/>
            <person name="Bhattacharya S.S."/>
            <person name="Shirouzu T."/>
            <person name="Yoshinaga Y."/>
            <person name="Martin F.M."/>
            <person name="Grigoriev I.V."/>
            <person name="Hibbett D.S."/>
        </authorList>
    </citation>
    <scope>NUCLEOTIDE SEQUENCE [LARGE SCALE GENOMIC DNA]</scope>
    <source>
        <strain evidence="1 2">CBS 109695</strain>
    </source>
</reference>
<gene>
    <name evidence="1" type="ORF">FIBSPDRAFT_898308</name>
</gene>
<accession>A0A166B6R2</accession>
<dbReference type="OrthoDB" id="9451547at2759"/>
<protein>
    <submittedName>
        <fullName evidence="1">Uncharacterized protein</fullName>
    </submittedName>
</protein>
<dbReference type="AlphaFoldDB" id="A0A166B6R2"/>
<sequence>MDLARDAEERRERERPQLRVRGFIGKGGCLAREHHVQLLVHLGLHDGVIGGAREAGSAAVRMVTFGRPGTCWHQHIALINKKTGREYSHAPYLISHGLRAGACTPWSPSGYECTGQTGTRREGEGTGLSVPRPISGLASVPGSGVVPIVGEEQAGGKTPLVTMRELGACAGVSRSANQVSWYENQMGALFNRVWITASAMMVPEWILAWVVRQWLVARDIAMELNTATITLQEKVEEKKVGTMVTLWEVPRLAFCKIFPNNGPWTTAHGFFVLMGGFYYFHGDQPHHPASREDVATMISEELSFVGIPLYLVARAVLLVLAFTTLRDLPPAAYEAIHWDTVFVREIFRQSLLRKGAYPSGDALRRLCGDMFHEKRKQKSGFKYTLLRGEARKKLIKLVTDDHEPSSDVINMSAR</sequence>